<evidence type="ECO:0000256" key="5">
    <source>
        <dbReference type="SAM" id="MobiDB-lite"/>
    </source>
</evidence>
<accession>A0ABR4P399</accession>
<comment type="caution">
    <text evidence="7">The sequence shown here is derived from an EMBL/GenBank/DDBJ whole genome shotgun (WGS) entry which is preliminary data.</text>
</comment>
<evidence type="ECO:0000256" key="4">
    <source>
        <dbReference type="ARBA" id="ARBA00023274"/>
    </source>
</evidence>
<evidence type="ECO:0000313" key="7">
    <source>
        <dbReference type="EMBL" id="KAL3417784.1"/>
    </source>
</evidence>
<dbReference type="Pfam" id="PF05047">
    <property type="entry name" value="L51_S25_CI-B8"/>
    <property type="match status" value="1"/>
</dbReference>
<dbReference type="Gene3D" id="3.40.30.10">
    <property type="entry name" value="Glutaredoxin"/>
    <property type="match status" value="1"/>
</dbReference>
<keyword evidence="4" id="KW-0687">Ribonucleoprotein</keyword>
<evidence type="ECO:0000256" key="3">
    <source>
        <dbReference type="ARBA" id="ARBA00023128"/>
    </source>
</evidence>
<gene>
    <name evidence="7" type="ORF">PVAG01_10794</name>
</gene>
<dbReference type="InterPro" id="IPR040049">
    <property type="entry name" value="Ribosomal_mS25/mL61"/>
</dbReference>
<name>A0ABR4P399_9HELO</name>
<keyword evidence="8" id="KW-1185">Reference proteome</keyword>
<evidence type="ECO:0000256" key="2">
    <source>
        <dbReference type="ARBA" id="ARBA00022980"/>
    </source>
</evidence>
<evidence type="ECO:0000259" key="6">
    <source>
        <dbReference type="SMART" id="SM00916"/>
    </source>
</evidence>
<organism evidence="7 8">
    <name type="scientific">Phlyctema vagabunda</name>
    <dbReference type="NCBI Taxonomy" id="108571"/>
    <lineage>
        <taxon>Eukaryota</taxon>
        <taxon>Fungi</taxon>
        <taxon>Dikarya</taxon>
        <taxon>Ascomycota</taxon>
        <taxon>Pezizomycotina</taxon>
        <taxon>Leotiomycetes</taxon>
        <taxon>Helotiales</taxon>
        <taxon>Dermateaceae</taxon>
        <taxon>Phlyctema</taxon>
    </lineage>
</organism>
<protein>
    <submittedName>
        <fullName evidence="7">50s ribosomal protein mrp49</fullName>
    </submittedName>
</protein>
<dbReference type="Proteomes" id="UP001629113">
    <property type="component" value="Unassembled WGS sequence"/>
</dbReference>
<feature type="compositionally biased region" description="Low complexity" evidence="5">
    <location>
        <begin position="93"/>
        <end position="115"/>
    </location>
</feature>
<dbReference type="EMBL" id="JBFCZG010000010">
    <property type="protein sequence ID" value="KAL3417784.1"/>
    <property type="molecule type" value="Genomic_DNA"/>
</dbReference>
<dbReference type="InterPro" id="IPR036249">
    <property type="entry name" value="Thioredoxin-like_sf"/>
</dbReference>
<dbReference type="PANTHER" id="PTHR13274">
    <property type="entry name" value="MITOCHONDRIAL RIBOSOMAL PROTEIN S25"/>
    <property type="match status" value="1"/>
</dbReference>
<comment type="subcellular location">
    <subcellularLocation>
        <location evidence="1">Mitochondrion</location>
    </subcellularLocation>
</comment>
<keyword evidence="2 7" id="KW-0689">Ribosomal protein</keyword>
<evidence type="ECO:0000313" key="8">
    <source>
        <dbReference type="Proteomes" id="UP001629113"/>
    </source>
</evidence>
<reference evidence="7 8" key="1">
    <citation type="submission" date="2024-06" db="EMBL/GenBank/DDBJ databases">
        <title>Complete genome of Phlyctema vagabunda strain 19-DSS-EL-015.</title>
        <authorList>
            <person name="Fiorenzani C."/>
        </authorList>
    </citation>
    <scope>NUCLEOTIDE SEQUENCE [LARGE SCALE GENOMIC DNA]</scope>
    <source>
        <strain evidence="7 8">19-DSS-EL-015</strain>
    </source>
</reference>
<keyword evidence="3" id="KW-0496">Mitochondrion</keyword>
<proteinExistence type="predicted"/>
<dbReference type="GO" id="GO:0005840">
    <property type="term" value="C:ribosome"/>
    <property type="evidence" value="ECO:0007669"/>
    <property type="project" value="UniProtKB-KW"/>
</dbReference>
<dbReference type="SUPFAM" id="SSF52833">
    <property type="entry name" value="Thioredoxin-like"/>
    <property type="match status" value="1"/>
</dbReference>
<dbReference type="InterPro" id="IPR007741">
    <property type="entry name" value="Ribosomal_mL43/mS25/NADH_DH"/>
</dbReference>
<sequence length="199" mass="21976">MVSVIKRMRHLRTKLLGIRLGPGAAVLPKEVTRIHMEFAVQTNGHYGARKFWKQYLPRLKYHNPAVPMTVNRTKDAATVPVLTIHYTDSASAAGAAPAISSTTSSTTSTGPVPASTSPPPTVRTETIDMKHYQEPEILARLMELTKARQVLPTPEEAQEVEDLERKAVESEKVSQKAKIVRAAKKRAEEVIEKAKQSMA</sequence>
<dbReference type="PANTHER" id="PTHR13274:SF2">
    <property type="entry name" value="SMALL RIBOSOMAL SUBUNIT PROTEIN MS25"/>
    <property type="match status" value="1"/>
</dbReference>
<dbReference type="SMART" id="SM00916">
    <property type="entry name" value="L51_S25_CI-B8"/>
    <property type="match status" value="1"/>
</dbReference>
<feature type="domain" description="Ribosomal protein/NADH dehydrogenase" evidence="6">
    <location>
        <begin position="41"/>
        <end position="148"/>
    </location>
</feature>
<evidence type="ECO:0000256" key="1">
    <source>
        <dbReference type="ARBA" id="ARBA00004173"/>
    </source>
</evidence>
<feature type="region of interest" description="Disordered" evidence="5">
    <location>
        <begin position="93"/>
        <end position="123"/>
    </location>
</feature>